<evidence type="ECO:0000256" key="2">
    <source>
        <dbReference type="SAM" id="Phobius"/>
    </source>
</evidence>
<evidence type="ECO:0000313" key="15">
    <source>
        <dbReference type="Proteomes" id="UP000440367"/>
    </source>
</evidence>
<organism evidence="10 15">
    <name type="scientific">Phytophthora fragariae</name>
    <dbReference type="NCBI Taxonomy" id="53985"/>
    <lineage>
        <taxon>Eukaryota</taxon>
        <taxon>Sar</taxon>
        <taxon>Stramenopiles</taxon>
        <taxon>Oomycota</taxon>
        <taxon>Peronosporomycetes</taxon>
        <taxon>Peronosporales</taxon>
        <taxon>Peronosporaceae</taxon>
        <taxon>Phytophthora</taxon>
    </lineage>
</organism>
<keyword evidence="13" id="KW-1185">Reference proteome</keyword>
<dbReference type="EMBL" id="QXFZ01001808">
    <property type="protein sequence ID" value="KAE9084669.1"/>
    <property type="molecule type" value="Genomic_DNA"/>
</dbReference>
<feature type="transmembrane region" description="Helical" evidence="2">
    <location>
        <begin position="50"/>
        <end position="68"/>
    </location>
</feature>
<dbReference type="EMBL" id="QXGC01001797">
    <property type="protein sequence ID" value="KAE9195900.1"/>
    <property type="molecule type" value="Genomic_DNA"/>
</dbReference>
<dbReference type="Proteomes" id="UP000433483">
    <property type="component" value="Unassembled WGS sequence"/>
</dbReference>
<evidence type="ECO:0000313" key="9">
    <source>
        <dbReference type="EMBL" id="KAE9195900.1"/>
    </source>
</evidence>
<dbReference type="Proteomes" id="UP000440367">
    <property type="component" value="Unassembled WGS sequence"/>
</dbReference>
<dbReference type="EMBL" id="QXGF01001831">
    <property type="protein sequence ID" value="KAE8927524.1"/>
    <property type="molecule type" value="Genomic_DNA"/>
</dbReference>
<evidence type="ECO:0000313" key="18">
    <source>
        <dbReference type="Proteomes" id="UP000460718"/>
    </source>
</evidence>
<keyword evidence="2" id="KW-1133">Transmembrane helix</keyword>
<feature type="compositionally biased region" description="Basic and acidic residues" evidence="1">
    <location>
        <begin position="189"/>
        <end position="204"/>
    </location>
</feature>
<protein>
    <submittedName>
        <fullName evidence="10">Uncharacterized protein</fullName>
    </submittedName>
</protein>
<evidence type="ECO:0000313" key="16">
    <source>
        <dbReference type="Proteomes" id="UP000440732"/>
    </source>
</evidence>
<evidence type="ECO:0000313" key="7">
    <source>
        <dbReference type="EMBL" id="KAE9111076.1"/>
    </source>
</evidence>
<reference evidence="12 13" key="1">
    <citation type="submission" date="2018-08" db="EMBL/GenBank/DDBJ databases">
        <title>Genomic investigation of the strawberry pathogen Phytophthora fragariae indicates pathogenicity is determined by transcriptional variation in three key races.</title>
        <authorList>
            <person name="Adams T.M."/>
            <person name="Armitage A.D."/>
            <person name="Sobczyk M.K."/>
            <person name="Bates H.J."/>
            <person name="Dunwell J.M."/>
            <person name="Nellist C.F."/>
            <person name="Harrison R.J."/>
        </authorList>
    </citation>
    <scope>NUCLEOTIDE SEQUENCE [LARGE SCALE GENOMIC DNA]</scope>
    <source>
        <strain evidence="11 14">A4</strain>
        <strain evidence="10 15">BC-1</strain>
        <strain evidence="9 19">BC-23</strain>
        <strain evidence="8 13">NOV-27</strain>
        <strain evidence="7 16">NOV-5</strain>
        <strain evidence="6 17">NOV-71</strain>
        <strain evidence="3 12">NOV-9</strain>
        <strain evidence="5 20">ONT-3</strain>
        <strain evidence="4 18">SCRP245</strain>
    </source>
</reference>
<dbReference type="Proteomes" id="UP000429523">
    <property type="component" value="Unassembled WGS sequence"/>
</dbReference>
<keyword evidence="2" id="KW-0472">Membrane</keyword>
<dbReference type="Proteomes" id="UP000440732">
    <property type="component" value="Unassembled WGS sequence"/>
</dbReference>
<evidence type="ECO:0000313" key="12">
    <source>
        <dbReference type="Proteomes" id="UP000429523"/>
    </source>
</evidence>
<evidence type="ECO:0000313" key="13">
    <source>
        <dbReference type="Proteomes" id="UP000433483"/>
    </source>
</evidence>
<evidence type="ECO:0000313" key="14">
    <source>
        <dbReference type="Proteomes" id="UP000437068"/>
    </source>
</evidence>
<feature type="region of interest" description="Disordered" evidence="1">
    <location>
        <begin position="146"/>
        <end position="296"/>
    </location>
</feature>
<keyword evidence="2" id="KW-0812">Transmembrane</keyword>
<dbReference type="EMBL" id="QXFW01001785">
    <property type="protein sequence ID" value="KAE8985852.1"/>
    <property type="molecule type" value="Genomic_DNA"/>
</dbReference>
<comment type="caution">
    <text evidence="10">The sequence shown here is derived from an EMBL/GenBank/DDBJ whole genome shotgun (WGS) entry which is preliminary data.</text>
</comment>
<dbReference type="OrthoDB" id="70132at2759"/>
<dbReference type="EMBL" id="QXGA01001761">
    <property type="protein sequence ID" value="KAE9111076.1"/>
    <property type="molecule type" value="Genomic_DNA"/>
</dbReference>
<dbReference type="Proteomes" id="UP000488956">
    <property type="component" value="Unassembled WGS sequence"/>
</dbReference>
<feature type="transmembrane region" description="Helical" evidence="2">
    <location>
        <begin position="74"/>
        <end position="95"/>
    </location>
</feature>
<evidence type="ECO:0000313" key="8">
    <source>
        <dbReference type="EMBL" id="KAE9185157.1"/>
    </source>
</evidence>
<dbReference type="Proteomes" id="UP000437068">
    <property type="component" value="Unassembled WGS sequence"/>
</dbReference>
<dbReference type="EMBL" id="QXGD01001828">
    <property type="protein sequence ID" value="KAE9198299.1"/>
    <property type="molecule type" value="Genomic_DNA"/>
</dbReference>
<evidence type="ECO:0000313" key="17">
    <source>
        <dbReference type="Proteomes" id="UP000441208"/>
    </source>
</evidence>
<name>A0A6A3X8N3_9STRA</name>
<evidence type="ECO:0000256" key="1">
    <source>
        <dbReference type="SAM" id="MobiDB-lite"/>
    </source>
</evidence>
<dbReference type="Proteomes" id="UP000476176">
    <property type="component" value="Unassembled WGS sequence"/>
</dbReference>
<sequence length="296" mass="32569">MTSFGTVPVDDAIRTLSVEMSKDKDASSIGKTEAEMEILAHYAAKGRRRAAMGAIFGSTVMAGLWKISKNQKKVAGAFAMMSGGLFGASYGIISIRRDLFSDLLMLPSDKSPFAARARIILENKIPENPFVQELNKKFSHSAATTDSWNEDVAEPGSFASKPANKLPPAPRRFDNKISSSIPPITGLDTPRDKKDSNDWQHNDEEAFGEANGSENRSPFFFGAKPPPADESSDFGDRDAPHSRDPPSRDSQRPGSDKNLPPLRHDEDEYFFGAPSDPPAKPTTWEEIRRRAAEQRK</sequence>
<evidence type="ECO:0000313" key="3">
    <source>
        <dbReference type="EMBL" id="KAE8927524.1"/>
    </source>
</evidence>
<dbReference type="EMBL" id="QXGB01001814">
    <property type="protein sequence ID" value="KAE9185157.1"/>
    <property type="molecule type" value="Genomic_DNA"/>
</dbReference>
<evidence type="ECO:0000313" key="6">
    <source>
        <dbReference type="EMBL" id="KAE9084669.1"/>
    </source>
</evidence>
<dbReference type="Proteomes" id="UP000460718">
    <property type="component" value="Unassembled WGS sequence"/>
</dbReference>
<evidence type="ECO:0000313" key="5">
    <source>
        <dbReference type="EMBL" id="KAE9084164.1"/>
    </source>
</evidence>
<evidence type="ECO:0000313" key="4">
    <source>
        <dbReference type="EMBL" id="KAE8985852.1"/>
    </source>
</evidence>
<dbReference type="Proteomes" id="UP000441208">
    <property type="component" value="Unassembled WGS sequence"/>
</dbReference>
<evidence type="ECO:0000313" key="20">
    <source>
        <dbReference type="Proteomes" id="UP000488956"/>
    </source>
</evidence>
<dbReference type="EMBL" id="QXFX01001830">
    <property type="protein sequence ID" value="KAE9084164.1"/>
    <property type="molecule type" value="Genomic_DNA"/>
</dbReference>
<gene>
    <name evidence="11" type="ORF">PF001_g20547</name>
    <name evidence="10" type="ORF">PF002_g22490</name>
    <name evidence="9" type="ORF">PF004_g20308</name>
    <name evidence="8" type="ORF">PF005_g21370</name>
    <name evidence="7" type="ORF">PF006_g20306</name>
    <name evidence="6" type="ORF">PF007_g21429</name>
    <name evidence="3" type="ORF">PF009_g22310</name>
    <name evidence="5" type="ORF">PF010_g20944</name>
    <name evidence="4" type="ORF">PF011_g20226</name>
</gene>
<proteinExistence type="predicted"/>
<evidence type="ECO:0000313" key="19">
    <source>
        <dbReference type="Proteomes" id="UP000476176"/>
    </source>
</evidence>
<dbReference type="AlphaFoldDB" id="A0A6A3X8N3"/>
<evidence type="ECO:0000313" key="11">
    <source>
        <dbReference type="EMBL" id="KAE9288377.1"/>
    </source>
</evidence>
<dbReference type="EMBL" id="QXGE01001778">
    <property type="protein sequence ID" value="KAE9288377.1"/>
    <property type="molecule type" value="Genomic_DNA"/>
</dbReference>
<feature type="compositionally biased region" description="Basic and acidic residues" evidence="1">
    <location>
        <begin position="283"/>
        <end position="296"/>
    </location>
</feature>
<accession>A0A6A3X8N3</accession>
<evidence type="ECO:0000313" key="10">
    <source>
        <dbReference type="EMBL" id="KAE9198299.1"/>
    </source>
</evidence>
<feature type="compositionally biased region" description="Basic and acidic residues" evidence="1">
    <location>
        <begin position="234"/>
        <end position="255"/>
    </location>
</feature>